<evidence type="ECO:0008006" key="4">
    <source>
        <dbReference type="Google" id="ProtNLM"/>
    </source>
</evidence>
<dbReference type="AlphaFoldDB" id="A0A6V7QIP4"/>
<evidence type="ECO:0000256" key="1">
    <source>
        <dbReference type="SAM" id="Coils"/>
    </source>
</evidence>
<evidence type="ECO:0000313" key="3">
    <source>
        <dbReference type="EMBL" id="CAD1842777.1"/>
    </source>
</evidence>
<dbReference type="PANTHER" id="PTHR33740:SF1">
    <property type="entry name" value="SLH DOMAIN PROTEIN"/>
    <property type="match status" value="1"/>
</dbReference>
<name>A0A6V7QIP4_ANACO</name>
<sequence>MGSSLRLHSPCLPTKGFVSDFAFSALQLAPYGFSNASNRRFSPRICFAGTKLESWSVPADASLIDDGFGGWFTINPELQEKKVVGSWKAIFVGIGAPMAVLLAALTYFSMSTKGLKLCLTAPFHTLYEKFVPGESSRDPDKDFRNTEVEVKQDSKGNQDVKVDADKQKENLPTAFGGCKRVYVPFSPDSAQLEALSVLKKLQIIENDVNADELCTRREFARWLVKVNSKLERKRRHKIIPNILVSSAAATAFDDVPVDDPDFWFIQSLGESGIVDSKITYVGSSYIGDSGGLGNFYFFPERYLSRLDLMRWKTFLEYSFTPGMDEKILREEVGILDLSACSDVPTQLLADFLGGERSILRGVFGNIRLLQPHKPVTKAQAAVALISGRMAEVIRAELSRLEAENSSRLAEMEEIRAELIQRGEIQSYWDEKLKKEKDREIEAEKDLQIALDELEKEKLAQEESRASYLKEKAALDCQKQLLSALREEVDGLCDKLSAERANVMAEQLNLEKLHDDMRSKQDAIIEAKSILEAEKEALYILRCWVEEEAMRNRARAEVLQQAVRRWRFSDV</sequence>
<dbReference type="EMBL" id="LR862136">
    <property type="protein sequence ID" value="CAD1842777.1"/>
    <property type="molecule type" value="Genomic_DNA"/>
</dbReference>
<gene>
    <name evidence="3" type="ORF">CB5_LOCUS25988</name>
</gene>
<dbReference type="CDD" id="cd22249">
    <property type="entry name" value="UDM1_RNF168_RNF169-like"/>
    <property type="match status" value="1"/>
</dbReference>
<keyword evidence="2" id="KW-1133">Transmembrane helix</keyword>
<protein>
    <recommendedName>
        <fullName evidence="4">SLH domain-containing protein</fullName>
    </recommendedName>
</protein>
<keyword evidence="2" id="KW-0472">Membrane</keyword>
<feature type="coiled-coil region" evidence="1">
    <location>
        <begin position="397"/>
        <end position="501"/>
    </location>
</feature>
<reference evidence="3" key="1">
    <citation type="submission" date="2020-07" db="EMBL/GenBank/DDBJ databases">
        <authorList>
            <person name="Lin J."/>
        </authorList>
    </citation>
    <scope>NUCLEOTIDE SEQUENCE</scope>
</reference>
<organism evidence="3">
    <name type="scientific">Ananas comosus var. bracteatus</name>
    <name type="common">red pineapple</name>
    <dbReference type="NCBI Taxonomy" id="296719"/>
    <lineage>
        <taxon>Eukaryota</taxon>
        <taxon>Viridiplantae</taxon>
        <taxon>Streptophyta</taxon>
        <taxon>Embryophyta</taxon>
        <taxon>Tracheophyta</taxon>
        <taxon>Spermatophyta</taxon>
        <taxon>Magnoliopsida</taxon>
        <taxon>Liliopsida</taxon>
        <taxon>Poales</taxon>
        <taxon>Bromeliaceae</taxon>
        <taxon>Bromelioideae</taxon>
        <taxon>Ananas</taxon>
    </lineage>
</organism>
<dbReference type="PANTHER" id="PTHR33740">
    <property type="entry name" value="GPI-ANCHORED ADHESIN-LIKE PROTEIN"/>
    <property type="match status" value="1"/>
</dbReference>
<accession>A0A6V7QIP4</accession>
<evidence type="ECO:0000256" key="2">
    <source>
        <dbReference type="SAM" id="Phobius"/>
    </source>
</evidence>
<keyword evidence="2" id="KW-0812">Transmembrane</keyword>
<proteinExistence type="predicted"/>
<feature type="transmembrane region" description="Helical" evidence="2">
    <location>
        <begin position="89"/>
        <end position="110"/>
    </location>
</feature>
<keyword evidence="1" id="KW-0175">Coiled coil</keyword>